<dbReference type="InterPro" id="IPR008241">
    <property type="entry name" value="Isochorismate_pyruvate-lyase"/>
</dbReference>
<feature type="binding site" evidence="3">
    <location>
        <position position="36"/>
    </location>
    <ligand>
        <name>substrate</name>
    </ligand>
</feature>
<dbReference type="PROSITE" id="PS51168">
    <property type="entry name" value="CHORISMATE_MUT_2"/>
    <property type="match status" value="1"/>
</dbReference>
<dbReference type="InterPro" id="IPR036979">
    <property type="entry name" value="CM_dom_sf"/>
</dbReference>
<dbReference type="SMART" id="SM00830">
    <property type="entry name" value="CM_2"/>
    <property type="match status" value="1"/>
</dbReference>
<feature type="domain" description="Chorismate mutase" evidence="4">
    <location>
        <begin position="9"/>
        <end position="99"/>
    </location>
</feature>
<evidence type="ECO:0000256" key="2">
    <source>
        <dbReference type="ARBA" id="ARBA00023235"/>
    </source>
</evidence>
<reference evidence="5" key="1">
    <citation type="journal article" date="2014" name="Int. J. Syst. Evol. Microbiol.">
        <title>Complete genome sequence of Corynebacterium casei LMG S-19264T (=DSM 44701T), isolated from a smear-ripened cheese.</title>
        <authorList>
            <consortium name="US DOE Joint Genome Institute (JGI-PGF)"/>
            <person name="Walter F."/>
            <person name="Albersmeier A."/>
            <person name="Kalinowski J."/>
            <person name="Ruckert C."/>
        </authorList>
    </citation>
    <scope>NUCLEOTIDE SEQUENCE</scope>
    <source>
        <strain evidence="5">KCTC 32501</strain>
    </source>
</reference>
<feature type="binding site" evidence="3">
    <location>
        <position position="47"/>
    </location>
    <ligand>
        <name>substrate</name>
    </ligand>
</feature>
<proteinExistence type="predicted"/>
<dbReference type="GO" id="GO:0046417">
    <property type="term" value="P:chorismate metabolic process"/>
    <property type="evidence" value="ECO:0007669"/>
    <property type="project" value="InterPro"/>
</dbReference>
<dbReference type="InterPro" id="IPR051331">
    <property type="entry name" value="Chorismate_mutase-related"/>
</dbReference>
<dbReference type="RefSeq" id="WP_189493403.1">
    <property type="nucleotide sequence ID" value="NZ_BMZG01000007.1"/>
</dbReference>
<dbReference type="PIRSF" id="PIRSF029775">
    <property type="entry name" value="Isochor_pyr_lyas"/>
    <property type="match status" value="1"/>
</dbReference>
<dbReference type="GO" id="GO:0009697">
    <property type="term" value="P:salicylic acid biosynthetic process"/>
    <property type="evidence" value="ECO:0007669"/>
    <property type="project" value="InterPro"/>
</dbReference>
<gene>
    <name evidence="5" type="ORF">GCM10009007_15800</name>
</gene>
<dbReference type="PANTHER" id="PTHR38041:SF1">
    <property type="entry name" value="CHORISMATE MUTASE"/>
    <property type="match status" value="1"/>
</dbReference>
<dbReference type="NCBIfam" id="NF005475">
    <property type="entry name" value="PRK07075.1"/>
    <property type="match status" value="1"/>
</dbReference>
<feature type="binding site" evidence="3">
    <location>
        <position position="95"/>
    </location>
    <ligand>
        <name>substrate</name>
    </ligand>
</feature>
<protein>
    <recommendedName>
        <fullName evidence="1">chorismate mutase</fullName>
        <ecNumber evidence="1">5.4.99.5</ecNumber>
    </recommendedName>
</protein>
<evidence type="ECO:0000256" key="1">
    <source>
        <dbReference type="ARBA" id="ARBA00012404"/>
    </source>
</evidence>
<dbReference type="Pfam" id="PF01817">
    <property type="entry name" value="CM_2"/>
    <property type="match status" value="1"/>
</dbReference>
<accession>A0A8J3CLC2</accession>
<feature type="binding site" evidence="3">
    <location>
        <position position="19"/>
    </location>
    <ligand>
        <name>substrate</name>
    </ligand>
</feature>
<name>A0A8J3CLC2_9BURK</name>
<evidence type="ECO:0000313" key="5">
    <source>
        <dbReference type="EMBL" id="GHA75483.1"/>
    </source>
</evidence>
<organism evidence="5 6">
    <name type="scientific">Formosimonas limnophila</name>
    <dbReference type="NCBI Taxonomy" id="1384487"/>
    <lineage>
        <taxon>Bacteria</taxon>
        <taxon>Pseudomonadati</taxon>
        <taxon>Pseudomonadota</taxon>
        <taxon>Betaproteobacteria</taxon>
        <taxon>Burkholderiales</taxon>
        <taxon>Burkholderiaceae</taxon>
        <taxon>Formosimonas</taxon>
    </lineage>
</organism>
<evidence type="ECO:0000259" key="4">
    <source>
        <dbReference type="PROSITE" id="PS51168"/>
    </source>
</evidence>
<sequence length="108" mass="12564">MENHITIAPDKCTSMLDIRSQIDHIDQQVVCLLGQRYLYVQAASAFKTSETAVRAPERFATMLTQRRTWATENGLNPEVIEKLFTDLVNHFIDEEMKKWQAEQKPRIN</sequence>
<dbReference type="GO" id="GO:0004106">
    <property type="term" value="F:chorismate mutase activity"/>
    <property type="evidence" value="ECO:0007669"/>
    <property type="project" value="UniProtKB-EC"/>
</dbReference>
<dbReference type="EMBL" id="BMZG01000007">
    <property type="protein sequence ID" value="GHA75483.1"/>
    <property type="molecule type" value="Genomic_DNA"/>
</dbReference>
<evidence type="ECO:0000313" key="6">
    <source>
        <dbReference type="Proteomes" id="UP000614287"/>
    </source>
</evidence>
<evidence type="ECO:0000256" key="3">
    <source>
        <dbReference type="PIRSR" id="PIRSR029775-1"/>
    </source>
</evidence>
<dbReference type="Gene3D" id="1.20.59.10">
    <property type="entry name" value="Chorismate mutase"/>
    <property type="match status" value="1"/>
</dbReference>
<comment type="caution">
    <text evidence="5">The sequence shown here is derived from an EMBL/GenBank/DDBJ whole genome shotgun (WGS) entry which is preliminary data.</text>
</comment>
<dbReference type="InterPro" id="IPR036263">
    <property type="entry name" value="Chorismate_II_sf"/>
</dbReference>
<keyword evidence="2" id="KW-0413">Isomerase</keyword>
<dbReference type="PANTHER" id="PTHR38041">
    <property type="entry name" value="CHORISMATE MUTASE"/>
    <property type="match status" value="1"/>
</dbReference>
<dbReference type="AlphaFoldDB" id="A0A8J3CLC2"/>
<keyword evidence="6" id="KW-1185">Reference proteome</keyword>
<dbReference type="InterPro" id="IPR002701">
    <property type="entry name" value="CM_II_prokaryot"/>
</dbReference>
<dbReference type="EC" id="5.4.99.5" evidence="1"/>
<reference evidence="5" key="2">
    <citation type="submission" date="2020-09" db="EMBL/GenBank/DDBJ databases">
        <authorList>
            <person name="Sun Q."/>
            <person name="Kim S."/>
        </authorList>
    </citation>
    <scope>NUCLEOTIDE SEQUENCE</scope>
    <source>
        <strain evidence="5">KCTC 32501</strain>
    </source>
</reference>
<dbReference type="GO" id="GO:0016835">
    <property type="term" value="F:carbon-oxygen lyase activity"/>
    <property type="evidence" value="ECO:0007669"/>
    <property type="project" value="InterPro"/>
</dbReference>
<dbReference type="SUPFAM" id="SSF48600">
    <property type="entry name" value="Chorismate mutase II"/>
    <property type="match status" value="1"/>
</dbReference>
<dbReference type="Proteomes" id="UP000614287">
    <property type="component" value="Unassembled WGS sequence"/>
</dbReference>